<sequence length="166" mass="19136">MHDNKRTLLIILCLLLCGCIALVIWVLGSYKRDTLEIQNLICTAKSTIYIKPKHLIMKGTLVLDLQSNRIAIHYTVQHNQQEQQLFFQDIIISPLSRTGVQNYTFAVKSVHKFDSDTTGEMFAWLRLLQPTTINELTINKIGQNTYLFSLNRQIYNFCTTGGREEL</sequence>
<keyword evidence="1" id="KW-1133">Transmembrane helix</keyword>
<proteinExistence type="predicted"/>
<evidence type="ECO:0000313" key="3">
    <source>
        <dbReference type="Proteomes" id="UP000251485"/>
    </source>
</evidence>
<reference evidence="2 3" key="1">
    <citation type="submission" date="2018-06" db="EMBL/GenBank/DDBJ databases">
        <authorList>
            <consortium name="Pathogen Informatics"/>
            <person name="Doyle S."/>
        </authorList>
    </citation>
    <scope>NUCLEOTIDE SEQUENCE [LARGE SCALE GENOMIC DNA]</scope>
    <source>
        <strain evidence="2 3">NCTC10975</strain>
    </source>
</reference>
<feature type="transmembrane region" description="Helical" evidence="1">
    <location>
        <begin position="7"/>
        <end position="28"/>
    </location>
</feature>
<keyword evidence="1" id="KW-0472">Membrane</keyword>
<dbReference type="AlphaFoldDB" id="A0A2X2BKQ0"/>
<accession>A0A2X2BKQ0</accession>
<dbReference type="PROSITE" id="PS51257">
    <property type="entry name" value="PROKAR_LIPOPROTEIN"/>
    <property type="match status" value="1"/>
</dbReference>
<evidence type="ECO:0000313" key="2">
    <source>
        <dbReference type="EMBL" id="SPY95443.1"/>
    </source>
</evidence>
<keyword evidence="1" id="KW-0812">Transmembrane</keyword>
<dbReference type="EMBL" id="UAUE01000009">
    <property type="protein sequence ID" value="SPY95443.1"/>
    <property type="molecule type" value="Genomic_DNA"/>
</dbReference>
<gene>
    <name evidence="2" type="ORF">NCTC10975_01447</name>
</gene>
<name>A0A2X2BKQ0_PROMI</name>
<protein>
    <submittedName>
        <fullName evidence="2">Uncharacterized protein</fullName>
    </submittedName>
</protein>
<dbReference type="RefSeq" id="WP_151252893.1">
    <property type="nucleotide sequence ID" value="NZ_CP044134.1"/>
</dbReference>
<organism evidence="2 3">
    <name type="scientific">Proteus mirabilis</name>
    <dbReference type="NCBI Taxonomy" id="584"/>
    <lineage>
        <taxon>Bacteria</taxon>
        <taxon>Pseudomonadati</taxon>
        <taxon>Pseudomonadota</taxon>
        <taxon>Gammaproteobacteria</taxon>
        <taxon>Enterobacterales</taxon>
        <taxon>Morganellaceae</taxon>
        <taxon>Proteus</taxon>
    </lineage>
</organism>
<evidence type="ECO:0000256" key="1">
    <source>
        <dbReference type="SAM" id="Phobius"/>
    </source>
</evidence>
<dbReference type="Proteomes" id="UP000251485">
    <property type="component" value="Unassembled WGS sequence"/>
</dbReference>